<reference evidence="1 2" key="1">
    <citation type="submission" date="2019-02" db="EMBL/GenBank/DDBJ databases">
        <title>Opniocepnalus argus genome.</title>
        <authorList>
            <person name="Zhou C."/>
            <person name="Xiao S."/>
        </authorList>
    </citation>
    <scope>NUCLEOTIDE SEQUENCE [LARGE SCALE GENOMIC DNA]</scope>
    <source>
        <strain evidence="1">OARG1902GOOAL</strain>
        <tissue evidence="1">Muscle</tissue>
    </source>
</reference>
<reference evidence="2" key="2">
    <citation type="submission" date="2019-02" db="EMBL/GenBank/DDBJ databases">
        <title>Opniocepnalus argus Var Kimnra genome.</title>
        <authorList>
            <person name="Zhou C."/>
            <person name="Xiao S."/>
        </authorList>
    </citation>
    <scope>NUCLEOTIDE SEQUENCE [LARGE SCALE GENOMIC DNA]</scope>
</reference>
<keyword evidence="2" id="KW-1185">Reference proteome</keyword>
<organism evidence="1 2">
    <name type="scientific">Channa argus</name>
    <name type="common">Northern snakehead</name>
    <name type="synonym">Ophicephalus argus</name>
    <dbReference type="NCBI Taxonomy" id="215402"/>
    <lineage>
        <taxon>Eukaryota</taxon>
        <taxon>Metazoa</taxon>
        <taxon>Chordata</taxon>
        <taxon>Craniata</taxon>
        <taxon>Vertebrata</taxon>
        <taxon>Euteleostomi</taxon>
        <taxon>Actinopterygii</taxon>
        <taxon>Neopterygii</taxon>
        <taxon>Teleostei</taxon>
        <taxon>Neoteleostei</taxon>
        <taxon>Acanthomorphata</taxon>
        <taxon>Anabantaria</taxon>
        <taxon>Anabantiformes</taxon>
        <taxon>Channoidei</taxon>
        <taxon>Channidae</taxon>
        <taxon>Channa</taxon>
    </lineage>
</organism>
<gene>
    <name evidence="1" type="ORF">EXN66_Car000821</name>
</gene>
<evidence type="ECO:0000313" key="2">
    <source>
        <dbReference type="Proteomes" id="UP000503349"/>
    </source>
</evidence>
<evidence type="ECO:0000313" key="1">
    <source>
        <dbReference type="EMBL" id="KAF3707648.1"/>
    </source>
</evidence>
<accession>A0A6G1QZL5</accession>
<name>A0A6G1QZL5_CHAAH</name>
<proteinExistence type="predicted"/>
<protein>
    <submittedName>
        <fullName evidence="1">Uncharacterized protein</fullName>
    </submittedName>
</protein>
<sequence>MYFSTFSVVVAASPDTQSLSSLLSTRTLVSLLNLSVCKEFVLLGGAGGCLFFITERLRVELHLFFASSSAVTDPDAPDSCPATTFSLLGLLITLTWLWRLARSGSSFVATVCELPLCAAFGGNGEESETIVFEDCDSLQFDTESNVGNRVGSSWEWAVFELSPSDLLDNRGLTDRSMDTRLLLLMDCALNPSGGAFLFPHLVCSSL</sequence>
<dbReference type="AlphaFoldDB" id="A0A6G1QZL5"/>
<dbReference type="Proteomes" id="UP000503349">
    <property type="component" value="Chromosome 1"/>
</dbReference>
<dbReference type="EMBL" id="CM015712">
    <property type="protein sequence ID" value="KAF3707648.1"/>
    <property type="molecule type" value="Genomic_DNA"/>
</dbReference>